<dbReference type="Proteomes" id="UP000186666">
    <property type="component" value="Unassembled WGS sequence"/>
</dbReference>
<dbReference type="InterPro" id="IPR025441">
    <property type="entry name" value="DUF4181"/>
</dbReference>
<proteinExistence type="predicted"/>
<keyword evidence="1" id="KW-0812">Transmembrane</keyword>
<accession>A0ABY1KDZ2</accession>
<evidence type="ECO:0000256" key="1">
    <source>
        <dbReference type="SAM" id="Phobius"/>
    </source>
</evidence>
<dbReference type="RefSeq" id="WP_068590916.1">
    <property type="nucleotide sequence ID" value="NZ_FTNK01000033.1"/>
</dbReference>
<keyword evidence="1" id="KW-1133">Transmembrane helix</keyword>
<dbReference type="Pfam" id="PF13789">
    <property type="entry name" value="DUF4181"/>
    <property type="match status" value="1"/>
</dbReference>
<evidence type="ECO:0008006" key="4">
    <source>
        <dbReference type="Google" id="ProtNLM"/>
    </source>
</evidence>
<reference evidence="2 3" key="1">
    <citation type="submission" date="2017-01" db="EMBL/GenBank/DDBJ databases">
        <authorList>
            <person name="Varghese N."/>
            <person name="Submissions S."/>
        </authorList>
    </citation>
    <scope>NUCLEOTIDE SEQUENCE [LARGE SCALE GENOMIC DNA]</scope>
    <source>
        <strain evidence="2 3">ATCC 23464</strain>
    </source>
</reference>
<organism evidence="2 3">
    <name type="scientific">Paenibacillus macquariensis</name>
    <dbReference type="NCBI Taxonomy" id="948756"/>
    <lineage>
        <taxon>Bacteria</taxon>
        <taxon>Bacillati</taxon>
        <taxon>Bacillota</taxon>
        <taxon>Bacilli</taxon>
        <taxon>Bacillales</taxon>
        <taxon>Paenibacillaceae</taxon>
        <taxon>Paenibacillus</taxon>
    </lineage>
</organism>
<sequence length="115" mass="13068">MGGKIGLICILLAFSHLILRIWLVETERKELPDEGKEVSIWGKIIIALIGIITCIVIIIVDGSEGKAMKWFWMLFIITAMGFQSFIDWKYLKGSKEYIASLIVLIIGVTLVYFLF</sequence>
<feature type="transmembrane region" description="Helical" evidence="1">
    <location>
        <begin position="44"/>
        <end position="63"/>
    </location>
</feature>
<gene>
    <name evidence="2" type="ORF">SAMN05421578_13310</name>
</gene>
<dbReference type="EMBL" id="FTNK01000033">
    <property type="protein sequence ID" value="SIR68504.1"/>
    <property type="molecule type" value="Genomic_DNA"/>
</dbReference>
<comment type="caution">
    <text evidence="2">The sequence shown here is derived from an EMBL/GenBank/DDBJ whole genome shotgun (WGS) entry which is preliminary data.</text>
</comment>
<evidence type="ECO:0000313" key="3">
    <source>
        <dbReference type="Proteomes" id="UP000186666"/>
    </source>
</evidence>
<keyword evidence="1" id="KW-0472">Membrane</keyword>
<feature type="transmembrane region" description="Helical" evidence="1">
    <location>
        <begin position="97"/>
        <end position="114"/>
    </location>
</feature>
<evidence type="ECO:0000313" key="2">
    <source>
        <dbReference type="EMBL" id="SIR68504.1"/>
    </source>
</evidence>
<protein>
    <recommendedName>
        <fullName evidence="4">DUF4181 domain-containing protein</fullName>
    </recommendedName>
</protein>
<name>A0ABY1KDZ2_9BACL</name>
<keyword evidence="3" id="KW-1185">Reference proteome</keyword>
<feature type="transmembrane region" description="Helical" evidence="1">
    <location>
        <begin position="70"/>
        <end position="91"/>
    </location>
</feature>